<dbReference type="Proteomes" id="UP000253606">
    <property type="component" value="Chromosome"/>
</dbReference>
<sequence length="72" mass="7907">MCPQPSGDKCFRSTGSAKPTADLAIAFSTRAAWAAAMECYLLKTSGHGCIERSTHRRGFVFKDVPIGFFQYD</sequence>
<name>A0A2Z5FZX1_9BACT</name>
<protein>
    <submittedName>
        <fullName evidence="1">Uncharacterized protein</fullName>
    </submittedName>
</protein>
<accession>A0A2Z5FZX1</accession>
<reference evidence="1 2" key="1">
    <citation type="journal article" date="2018" name="Front. Microbiol.">
        <title>Hydrolytic Capabilities as a Key to Environmental Success: Chitinolytic and Cellulolytic Acidobacteria From Acidic Sub-arctic Soils and Boreal Peatlands.</title>
        <authorList>
            <person name="Belova S.E."/>
            <person name="Ravin N.V."/>
            <person name="Pankratov T.A."/>
            <person name="Rakitin A.L."/>
            <person name="Ivanova A.A."/>
            <person name="Beletsky A.V."/>
            <person name="Mardanov A.V."/>
            <person name="Sinninghe Damste J.S."/>
            <person name="Dedysh S.N."/>
        </authorList>
    </citation>
    <scope>NUCLEOTIDE SEQUENCE [LARGE SCALE GENOMIC DNA]</scope>
    <source>
        <strain evidence="1 2">SBC82</strain>
    </source>
</reference>
<dbReference type="AlphaFoldDB" id="A0A2Z5FZX1"/>
<gene>
    <name evidence="1" type="ORF">ACPOL_2724</name>
</gene>
<keyword evidence="2" id="KW-1185">Reference proteome</keyword>
<proteinExistence type="predicted"/>
<dbReference type="KEGG" id="abas:ACPOL_2724"/>
<evidence type="ECO:0000313" key="1">
    <source>
        <dbReference type="EMBL" id="AXC12037.1"/>
    </source>
</evidence>
<dbReference type="EMBL" id="CP030840">
    <property type="protein sequence ID" value="AXC12037.1"/>
    <property type="molecule type" value="Genomic_DNA"/>
</dbReference>
<organism evidence="1 2">
    <name type="scientific">Acidisarcina polymorpha</name>
    <dbReference type="NCBI Taxonomy" id="2211140"/>
    <lineage>
        <taxon>Bacteria</taxon>
        <taxon>Pseudomonadati</taxon>
        <taxon>Acidobacteriota</taxon>
        <taxon>Terriglobia</taxon>
        <taxon>Terriglobales</taxon>
        <taxon>Acidobacteriaceae</taxon>
        <taxon>Acidisarcina</taxon>
    </lineage>
</organism>
<evidence type="ECO:0000313" key="2">
    <source>
        <dbReference type="Proteomes" id="UP000253606"/>
    </source>
</evidence>